<dbReference type="InterPro" id="IPR001736">
    <property type="entry name" value="PLipase_D/transphosphatidylase"/>
</dbReference>
<organism evidence="15">
    <name type="scientific">Baileyella intestinalis</name>
    <dbReference type="NCBI Taxonomy" id="2606709"/>
    <lineage>
        <taxon>Bacteria</taxon>
        <taxon>Bacillati</taxon>
        <taxon>Bacillota</taxon>
        <taxon>Clostridia</taxon>
        <taxon>Peptostreptococcales</taxon>
        <taxon>Anaerovoracaceae</taxon>
        <taxon>Baileyella</taxon>
    </lineage>
</organism>
<keyword evidence="8" id="KW-0443">Lipid metabolism</keyword>
<keyword evidence="11" id="KW-1208">Phospholipid metabolism</keyword>
<dbReference type="GO" id="GO:0032049">
    <property type="term" value="P:cardiolipin biosynthetic process"/>
    <property type="evidence" value="ECO:0007669"/>
    <property type="project" value="UniProtKB-UniRule"/>
</dbReference>
<dbReference type="InterPro" id="IPR022924">
    <property type="entry name" value="Cardiolipin_synthase"/>
</dbReference>
<evidence type="ECO:0000256" key="3">
    <source>
        <dbReference type="ARBA" id="ARBA00022516"/>
    </source>
</evidence>
<evidence type="ECO:0000256" key="4">
    <source>
        <dbReference type="ARBA" id="ARBA00022679"/>
    </source>
</evidence>
<name>A0A6A8M843_9FIRM</name>
<dbReference type="Pfam" id="PF13091">
    <property type="entry name" value="PLDc_2"/>
    <property type="match status" value="1"/>
</dbReference>
<evidence type="ECO:0000256" key="5">
    <source>
        <dbReference type="ARBA" id="ARBA00022692"/>
    </source>
</evidence>
<dbReference type="CDD" id="cd09154">
    <property type="entry name" value="PLDc_SMU_988_like_1"/>
    <property type="match status" value="1"/>
</dbReference>
<feature type="domain" description="PLD phosphodiesterase" evidence="14">
    <location>
        <begin position="256"/>
        <end position="283"/>
    </location>
</feature>
<dbReference type="EC" id="2.7.8.-" evidence="12"/>
<keyword evidence="10" id="KW-0594">Phospholipid biosynthesis</keyword>
<evidence type="ECO:0000256" key="2">
    <source>
        <dbReference type="ARBA" id="ARBA00022475"/>
    </source>
</evidence>
<evidence type="ECO:0000256" key="13">
    <source>
        <dbReference type="SAM" id="Phobius"/>
    </source>
</evidence>
<feature type="transmembrane region" description="Helical" evidence="13">
    <location>
        <begin position="51"/>
        <end position="68"/>
    </location>
</feature>
<evidence type="ECO:0000256" key="6">
    <source>
        <dbReference type="ARBA" id="ARBA00022737"/>
    </source>
</evidence>
<gene>
    <name evidence="15" type="primary">cls</name>
    <name evidence="15" type="ORF">FYJ66_05235</name>
</gene>
<keyword evidence="3" id="KW-0444">Lipid biosynthesis</keyword>
<sequence length="524" mass="61290">MDLKNYSDLTNETKYEVKNSVFRLFTVVVLVTLQIYFIVRLAYRLSHYSTWIQTGITFLTLIVVLTIFSRDLNSAYKIPWIMLIMAFPIVGLCLYFLMGVPYTNIRMKRRFQKVDDELFPLIPQDPEILNEIEEKDLSVANIFRYVSNYARFPVWSETDITYYSDALEGLEAQKADLRKAERFIFMEYHAIEDKEAFQGIKEILIEKVREGVEVRLFYDDVGSIGFINPDFAYRMEALGIKCRAFNPVMPLINIFMNNRDHRKITVIDGKVGFTGGYNLANEYFHITQPYGHWKDTGIRLEGKAVKNLTVAFLEMWNGASKNGREDKELFRYLPDIPYDGVERCYIQPYGDSPLDKEQTGENVYMSILKDAKKYCYFITPYLVLTDEMQREMQMAARRGVDVRIITPGIPDKKVIYKLTRSFYTRLCRNGVKIFEYRPGFCHAKMCIADDHLATVGTINLDYRSLYLHFENGCLIYNSHVVEEIRKDFEEMFRECEDVTTRFSIKRSLPVRAAQCLLRLIAPLL</sequence>
<dbReference type="GO" id="GO:0008808">
    <property type="term" value="F:cardiolipin synthase activity"/>
    <property type="evidence" value="ECO:0007669"/>
    <property type="project" value="UniProtKB-UniRule"/>
</dbReference>
<dbReference type="Pfam" id="PF00614">
    <property type="entry name" value="PLDc"/>
    <property type="match status" value="1"/>
</dbReference>
<keyword evidence="9 13" id="KW-0472">Membrane</keyword>
<dbReference type="PANTHER" id="PTHR21248:SF22">
    <property type="entry name" value="PHOSPHOLIPASE D"/>
    <property type="match status" value="1"/>
</dbReference>
<evidence type="ECO:0000259" key="14">
    <source>
        <dbReference type="PROSITE" id="PS50035"/>
    </source>
</evidence>
<evidence type="ECO:0000256" key="10">
    <source>
        <dbReference type="ARBA" id="ARBA00023209"/>
    </source>
</evidence>
<comment type="subcellular location">
    <subcellularLocation>
        <location evidence="1">Cell membrane</location>
        <topology evidence="1">Multi-pass membrane protein</topology>
    </subcellularLocation>
</comment>
<dbReference type="CDD" id="cd09160">
    <property type="entry name" value="PLDc_SMU_988_like_2"/>
    <property type="match status" value="1"/>
</dbReference>
<dbReference type="InterPro" id="IPR025202">
    <property type="entry name" value="PLD-like_dom"/>
</dbReference>
<dbReference type="Gene3D" id="3.30.870.10">
    <property type="entry name" value="Endonuclease Chain A"/>
    <property type="match status" value="2"/>
</dbReference>
<dbReference type="PANTHER" id="PTHR21248">
    <property type="entry name" value="CARDIOLIPIN SYNTHASE"/>
    <property type="match status" value="1"/>
</dbReference>
<feature type="domain" description="PLD phosphodiesterase" evidence="14">
    <location>
        <begin position="437"/>
        <end position="464"/>
    </location>
</feature>
<protein>
    <recommendedName>
        <fullName evidence="12">Cardiolipin synthase</fullName>
        <ecNumber evidence="12">2.7.8.-</ecNumber>
    </recommendedName>
</protein>
<dbReference type="SUPFAM" id="SSF56024">
    <property type="entry name" value="Phospholipase D/nuclease"/>
    <property type="match status" value="2"/>
</dbReference>
<dbReference type="RefSeq" id="WP_154572468.1">
    <property type="nucleotide sequence ID" value="NZ_VUNB01000004.1"/>
</dbReference>
<dbReference type="PROSITE" id="PS50035">
    <property type="entry name" value="PLD"/>
    <property type="match status" value="2"/>
</dbReference>
<dbReference type="SMART" id="SM00155">
    <property type="entry name" value="PLDc"/>
    <property type="match status" value="2"/>
</dbReference>
<feature type="transmembrane region" description="Helical" evidence="13">
    <location>
        <begin position="80"/>
        <end position="103"/>
    </location>
</feature>
<dbReference type="InterPro" id="IPR027379">
    <property type="entry name" value="CLS_N"/>
</dbReference>
<keyword evidence="6" id="KW-0677">Repeat</keyword>
<evidence type="ECO:0000256" key="9">
    <source>
        <dbReference type="ARBA" id="ARBA00023136"/>
    </source>
</evidence>
<proteinExistence type="predicted"/>
<dbReference type="AlphaFoldDB" id="A0A6A8M843"/>
<dbReference type="Pfam" id="PF13396">
    <property type="entry name" value="PLDc_N"/>
    <property type="match status" value="1"/>
</dbReference>
<evidence type="ECO:0000256" key="8">
    <source>
        <dbReference type="ARBA" id="ARBA00023098"/>
    </source>
</evidence>
<dbReference type="GO" id="GO:0005886">
    <property type="term" value="C:plasma membrane"/>
    <property type="evidence" value="ECO:0007669"/>
    <property type="project" value="UniProtKB-SubCell"/>
</dbReference>
<keyword evidence="2" id="KW-1003">Cell membrane</keyword>
<reference evidence="15" key="1">
    <citation type="submission" date="2019-09" db="EMBL/GenBank/DDBJ databases">
        <title>In-depth cultivation of the pig gut microbiome towards novel bacterial diversity and tailored functional studies.</title>
        <authorList>
            <person name="Wylensek D."/>
            <person name="Hitch T.C.A."/>
            <person name="Clavel T."/>
        </authorList>
    </citation>
    <scope>NUCLEOTIDE SEQUENCE</scope>
    <source>
        <strain evidence="15">RF-744-FAT-WT-3</strain>
    </source>
</reference>
<comment type="caution">
    <text evidence="15">The sequence shown here is derived from an EMBL/GenBank/DDBJ whole genome shotgun (WGS) entry which is preliminary data.</text>
</comment>
<evidence type="ECO:0000256" key="11">
    <source>
        <dbReference type="ARBA" id="ARBA00023264"/>
    </source>
</evidence>
<evidence type="ECO:0000256" key="7">
    <source>
        <dbReference type="ARBA" id="ARBA00022989"/>
    </source>
</evidence>
<evidence type="ECO:0000256" key="12">
    <source>
        <dbReference type="NCBIfam" id="TIGR04265"/>
    </source>
</evidence>
<evidence type="ECO:0000313" key="15">
    <source>
        <dbReference type="EMBL" id="MST68993.1"/>
    </source>
</evidence>
<evidence type="ECO:0000256" key="1">
    <source>
        <dbReference type="ARBA" id="ARBA00004651"/>
    </source>
</evidence>
<feature type="transmembrane region" description="Helical" evidence="13">
    <location>
        <begin position="20"/>
        <end position="39"/>
    </location>
</feature>
<keyword evidence="4" id="KW-0808">Transferase</keyword>
<accession>A0A6A8M843</accession>
<dbReference type="NCBIfam" id="TIGR04265">
    <property type="entry name" value="bac_cardiolipin"/>
    <property type="match status" value="1"/>
</dbReference>
<keyword evidence="5 13" id="KW-0812">Transmembrane</keyword>
<dbReference type="EMBL" id="VUNB01000004">
    <property type="protein sequence ID" value="MST68993.1"/>
    <property type="molecule type" value="Genomic_DNA"/>
</dbReference>
<keyword evidence="7 13" id="KW-1133">Transmembrane helix</keyword>